<dbReference type="Gene3D" id="2.130.10.10">
    <property type="entry name" value="YVTN repeat-like/Quinoprotein amine dehydrogenase"/>
    <property type="match status" value="2"/>
</dbReference>
<evidence type="ECO:0000313" key="6">
    <source>
        <dbReference type="Proteomes" id="UP000317557"/>
    </source>
</evidence>
<dbReference type="InterPro" id="IPR016032">
    <property type="entry name" value="Sig_transdc_resp-reg_C-effctor"/>
</dbReference>
<evidence type="ECO:0000256" key="3">
    <source>
        <dbReference type="SAM" id="SignalP"/>
    </source>
</evidence>
<protein>
    <submittedName>
        <fullName evidence="5">Y_Y_Y domain-containing protein</fullName>
    </submittedName>
</protein>
<dbReference type="SMART" id="SM00421">
    <property type="entry name" value="HTH_LUXR"/>
    <property type="match status" value="1"/>
</dbReference>
<dbReference type="InterPro" id="IPR015943">
    <property type="entry name" value="WD40/YVTN_repeat-like_dom_sf"/>
</dbReference>
<feature type="chain" id="PRO_5022155420" evidence="3">
    <location>
        <begin position="22"/>
        <end position="946"/>
    </location>
</feature>
<keyword evidence="2" id="KW-0472">Membrane</keyword>
<feature type="signal peptide" evidence="3">
    <location>
        <begin position="1"/>
        <end position="21"/>
    </location>
</feature>
<keyword evidence="2" id="KW-0812">Transmembrane</keyword>
<dbReference type="RefSeq" id="WP_142453571.1">
    <property type="nucleotide sequence ID" value="NZ_FXTP01000003.1"/>
</dbReference>
<name>A0A521BVM5_9BACT</name>
<evidence type="ECO:0000256" key="2">
    <source>
        <dbReference type="SAM" id="Phobius"/>
    </source>
</evidence>
<keyword evidence="1" id="KW-0175">Coiled coil</keyword>
<dbReference type="SUPFAM" id="SSF63829">
    <property type="entry name" value="Calcium-dependent phosphotriesterase"/>
    <property type="match status" value="1"/>
</dbReference>
<feature type="domain" description="HTH luxR-type" evidence="4">
    <location>
        <begin position="886"/>
        <end position="943"/>
    </location>
</feature>
<dbReference type="EMBL" id="FXTP01000003">
    <property type="protein sequence ID" value="SMO51228.1"/>
    <property type="molecule type" value="Genomic_DNA"/>
</dbReference>
<feature type="coiled-coil region" evidence="1">
    <location>
        <begin position="770"/>
        <end position="837"/>
    </location>
</feature>
<dbReference type="OrthoDB" id="9809670at2"/>
<gene>
    <name evidence="5" type="ORF">SAMN06265219_103149</name>
</gene>
<dbReference type="SUPFAM" id="SSF46894">
    <property type="entry name" value="C-terminal effector domain of the bipartite response regulators"/>
    <property type="match status" value="1"/>
</dbReference>
<sequence>MRRFLAFLLVALVADFSTGIAQVSYQVSNYRVNESRAGNQNWDIASDGSQQIFVANNYGLLVLENSNFSLHELPGRTIFRSVAYINEKIFTGSFEDFGFWEEDESGELRYHSLATRLENPDLNNDEIWKIIEHQGKVYFHSFGTVYGYDPETEDVYRLPTPGSMMFLNPAGGKVYTQAIQGPMYRLQDDAFIPVEGSNFLQDEEVKSVISLPDSLLLIGTSKGLYRYDGDTFTSWQAENKEEVVRNNINTMIRTEDKIIIGTILNGLYIYDLNFQLLKNLNTQNRLQNNTILSLEVDPFQNLWVGMDKGLDYIAFDTPVHSYREELEDIGSVYAAALFNSELYIGTNQGIYWFKQDENGNFYDKELVPGSQGQVWFIKEFDGKLYSGLNDGTYVIENKQLQKIGMVHGGYNLKAYPKENQDLLLQSTYSDLVAYQKNESGIWEQAYPLSGFQSPARFLEFDHMGNIWLGHTVKGLFRLQPNIQLNKIDQVTEMGSNYGLPQSTNKLFKLDTRIMTSIGDTLYQWNAIDEQFVPYTGLDEYFTEKGSVANISPAGQEQYWVIKGEEINLFEIYFNSIQLRYRLLPQMYDFKLIEGYEKIIPLNQNLHLICLDDGFAILNMDMVERSKYPVPSVDIQPAVATSSQGEITMVKAPDTELSYRDNTVEFNWSTSQVAGNRAFFQYKLEGLETEWNSWTTDTQTRYLRLPPGGYTFSVRSIGPNGLVTETASFPFSINPPWYSSTQMFILYVVLFISLVLMGRFYISRKRWKELGKDLEEKHRKMVRDREKAEKKIIKLNNEKLQEKIEHRSAQLASNTMAMMRKNNLLNTIQQELEKQKEDLGDQLPDKYYKKLNKLIEDGIEDEHEWEIFEQLYNEAHGDFFKRLKETYPQLTPSDLRLCAYLRMNLSSKEIAPLLNISVRGVEERRYRLRKRLDLSTDTNLTELIMTF</sequence>
<dbReference type="InterPro" id="IPR013783">
    <property type="entry name" value="Ig-like_fold"/>
</dbReference>
<dbReference type="GO" id="GO:0006355">
    <property type="term" value="P:regulation of DNA-templated transcription"/>
    <property type="evidence" value="ECO:0007669"/>
    <property type="project" value="InterPro"/>
</dbReference>
<dbReference type="InterPro" id="IPR000792">
    <property type="entry name" value="Tscrpt_reg_LuxR_C"/>
</dbReference>
<organism evidence="5 6">
    <name type="scientific">Gracilimonas mengyeensis</name>
    <dbReference type="NCBI Taxonomy" id="1302730"/>
    <lineage>
        <taxon>Bacteria</taxon>
        <taxon>Pseudomonadati</taxon>
        <taxon>Balneolota</taxon>
        <taxon>Balneolia</taxon>
        <taxon>Balneolales</taxon>
        <taxon>Balneolaceae</taxon>
        <taxon>Gracilimonas</taxon>
    </lineage>
</organism>
<evidence type="ECO:0000313" key="5">
    <source>
        <dbReference type="EMBL" id="SMO51228.1"/>
    </source>
</evidence>
<dbReference type="Gene3D" id="1.10.10.10">
    <property type="entry name" value="Winged helix-like DNA-binding domain superfamily/Winged helix DNA-binding domain"/>
    <property type="match status" value="1"/>
</dbReference>
<keyword evidence="3" id="KW-0732">Signal</keyword>
<reference evidence="5 6" key="1">
    <citation type="submission" date="2017-05" db="EMBL/GenBank/DDBJ databases">
        <authorList>
            <person name="Varghese N."/>
            <person name="Submissions S."/>
        </authorList>
    </citation>
    <scope>NUCLEOTIDE SEQUENCE [LARGE SCALE GENOMIC DNA]</scope>
    <source>
        <strain evidence="5 6">DSM 21985</strain>
    </source>
</reference>
<dbReference type="GO" id="GO:0003677">
    <property type="term" value="F:DNA binding"/>
    <property type="evidence" value="ECO:0007669"/>
    <property type="project" value="InterPro"/>
</dbReference>
<evidence type="ECO:0000256" key="1">
    <source>
        <dbReference type="SAM" id="Coils"/>
    </source>
</evidence>
<evidence type="ECO:0000259" key="4">
    <source>
        <dbReference type="SMART" id="SM00421"/>
    </source>
</evidence>
<proteinExistence type="predicted"/>
<keyword evidence="2" id="KW-1133">Transmembrane helix</keyword>
<dbReference type="AlphaFoldDB" id="A0A521BVM5"/>
<dbReference type="Gene3D" id="2.60.40.10">
    <property type="entry name" value="Immunoglobulins"/>
    <property type="match status" value="1"/>
</dbReference>
<dbReference type="Proteomes" id="UP000317557">
    <property type="component" value="Unassembled WGS sequence"/>
</dbReference>
<feature type="transmembrane region" description="Helical" evidence="2">
    <location>
        <begin position="743"/>
        <end position="761"/>
    </location>
</feature>
<accession>A0A521BVM5</accession>
<keyword evidence="6" id="KW-1185">Reference proteome</keyword>
<dbReference type="InterPro" id="IPR036388">
    <property type="entry name" value="WH-like_DNA-bd_sf"/>
</dbReference>